<organism evidence="2 3">
    <name type="scientific">Orf virus</name>
    <name type="common">ORFV</name>
    <dbReference type="NCBI Taxonomy" id="10258"/>
    <lineage>
        <taxon>Viruses</taxon>
        <taxon>Varidnaviria</taxon>
        <taxon>Bamfordvirae</taxon>
        <taxon>Nucleocytoviricota</taxon>
        <taxon>Pokkesviricetes</taxon>
        <taxon>Chitovirales</taxon>
        <taxon>Poxviridae</taxon>
        <taxon>Chordopoxvirinae</taxon>
        <taxon>Parapoxvirus</taxon>
        <taxon>Parapoxvirus orf</taxon>
    </lineage>
</organism>
<protein>
    <submittedName>
        <fullName evidence="2">PP216</fullName>
    </submittedName>
</protein>
<feature type="region of interest" description="Disordered" evidence="1">
    <location>
        <begin position="1"/>
        <end position="97"/>
    </location>
</feature>
<organismHost>
    <name type="scientific">Homo sapiens</name>
    <name type="common">Human</name>
    <dbReference type="NCBI Taxonomy" id="9606"/>
</organismHost>
<sequence length="124" mass="13424">MPVTLTKGSKTRHLPGEARMRRQTSVYLQLRSRSSASSETSAEVMRSPLTGAPLRKSRMAASEKTRSLTARAKSRKSAATASSYSCLESTDLSGASSKAKVAAMRRYTRKTAAPDLRSMAAARR</sequence>
<organismHost>
    <name type="scientific">Capra hircus</name>
    <name type="common">Goat</name>
    <dbReference type="NCBI Taxonomy" id="9925"/>
</organismHost>
<accession>F1AX82</accession>
<evidence type="ECO:0000313" key="2">
    <source>
        <dbReference type="EMBL" id="ADY76868.1"/>
    </source>
</evidence>
<organismHost>
    <name type="scientific">Ovis aries</name>
    <name type="common">Sheep</name>
    <dbReference type="NCBI Taxonomy" id="9940"/>
</organismHost>
<evidence type="ECO:0000256" key="1">
    <source>
        <dbReference type="SAM" id="MobiDB-lite"/>
    </source>
</evidence>
<feature type="compositionally biased region" description="Low complexity" evidence="1">
    <location>
        <begin position="31"/>
        <end position="43"/>
    </location>
</feature>
<proteinExistence type="predicted"/>
<reference evidence="2 3" key="1">
    <citation type="submission" date="2010-04" db="EMBL/GenBank/DDBJ databases">
        <title>Novel immune-modulators identified by a rapid, functional screen of the Parapox virus genome.</title>
        <authorList>
            <person name="McGuire M.J."/>
            <person name="Sykes K.F."/>
            <person name="Johnston S.A."/>
        </authorList>
    </citation>
    <scope>NUCLEOTIDE SEQUENCE [LARGE SCALE GENOMIC DNA]</scope>
    <source>
        <strain evidence="2">D1701</strain>
    </source>
</reference>
<evidence type="ECO:0000313" key="3">
    <source>
        <dbReference type="Proteomes" id="UP000103309"/>
    </source>
</evidence>
<dbReference type="Proteomes" id="UP000103309">
    <property type="component" value="Segment"/>
</dbReference>
<feature type="compositionally biased region" description="Low complexity" evidence="1">
    <location>
        <begin position="67"/>
        <end position="83"/>
    </location>
</feature>
<name>F1AX82_ORFV</name>
<dbReference type="EMBL" id="HM133903">
    <property type="protein sequence ID" value="ADY76868.1"/>
    <property type="molecule type" value="Genomic_DNA"/>
</dbReference>
<feature type="compositionally biased region" description="Polar residues" evidence="1">
    <location>
        <begin position="84"/>
        <end position="96"/>
    </location>
</feature>